<sequence>MGTFERRNPSLLRLITLNPIGGSTSNVPTVRSNLIVEILFNQMGKYQPVRNDKLDKKHRPSNVTLRARTEITFYRLRGNGNGSEKGEWHRKLCNDLCRLSNRPGALSTSSATLKLHGYAAFPRWRASSVQFDGCVRPLTVVACAGALRISCARVNTPAGLRAGRRRPDTAPVNGLVFFRAPLSPFPARGSREVNYAMSSPSPCRMTLEWPTGDWATRAQVYGVAFRVVYIYRRMYV</sequence>
<name>A0A4C1VS52_EUMVA</name>
<comment type="caution">
    <text evidence="1">The sequence shown here is derived from an EMBL/GenBank/DDBJ whole genome shotgun (WGS) entry which is preliminary data.</text>
</comment>
<organism evidence="1 2">
    <name type="scientific">Eumeta variegata</name>
    <name type="common">Bagworm moth</name>
    <name type="synonym">Eumeta japonica</name>
    <dbReference type="NCBI Taxonomy" id="151549"/>
    <lineage>
        <taxon>Eukaryota</taxon>
        <taxon>Metazoa</taxon>
        <taxon>Ecdysozoa</taxon>
        <taxon>Arthropoda</taxon>
        <taxon>Hexapoda</taxon>
        <taxon>Insecta</taxon>
        <taxon>Pterygota</taxon>
        <taxon>Neoptera</taxon>
        <taxon>Endopterygota</taxon>
        <taxon>Lepidoptera</taxon>
        <taxon>Glossata</taxon>
        <taxon>Ditrysia</taxon>
        <taxon>Tineoidea</taxon>
        <taxon>Psychidae</taxon>
        <taxon>Oiketicinae</taxon>
        <taxon>Eumeta</taxon>
    </lineage>
</organism>
<protein>
    <submittedName>
        <fullName evidence="1">Uncharacterized protein</fullName>
    </submittedName>
</protein>
<proteinExistence type="predicted"/>
<dbReference type="Proteomes" id="UP000299102">
    <property type="component" value="Unassembled WGS sequence"/>
</dbReference>
<gene>
    <name evidence="1" type="ORF">EVAR_84713_1</name>
</gene>
<keyword evidence="2" id="KW-1185">Reference proteome</keyword>
<evidence type="ECO:0000313" key="2">
    <source>
        <dbReference type="Proteomes" id="UP000299102"/>
    </source>
</evidence>
<accession>A0A4C1VS52</accession>
<dbReference type="EMBL" id="BGZK01000398">
    <property type="protein sequence ID" value="GBP41370.1"/>
    <property type="molecule type" value="Genomic_DNA"/>
</dbReference>
<dbReference type="AlphaFoldDB" id="A0A4C1VS52"/>
<reference evidence="1 2" key="1">
    <citation type="journal article" date="2019" name="Commun. Biol.">
        <title>The bagworm genome reveals a unique fibroin gene that provides high tensile strength.</title>
        <authorList>
            <person name="Kono N."/>
            <person name="Nakamura H."/>
            <person name="Ohtoshi R."/>
            <person name="Tomita M."/>
            <person name="Numata K."/>
            <person name="Arakawa K."/>
        </authorList>
    </citation>
    <scope>NUCLEOTIDE SEQUENCE [LARGE SCALE GENOMIC DNA]</scope>
</reference>
<evidence type="ECO:0000313" key="1">
    <source>
        <dbReference type="EMBL" id="GBP41370.1"/>
    </source>
</evidence>